<dbReference type="AlphaFoldDB" id="A0A061S9S2"/>
<feature type="non-terminal residue" evidence="3">
    <location>
        <position position="346"/>
    </location>
</feature>
<feature type="domain" description="DNA2/NAM7 helicase helicase" evidence="2">
    <location>
        <begin position="127"/>
        <end position="261"/>
    </location>
</feature>
<dbReference type="InterPro" id="IPR045055">
    <property type="entry name" value="DNA2/NAM7-like"/>
</dbReference>
<organism evidence="3">
    <name type="scientific">Tetraselmis sp. GSL018</name>
    <dbReference type="NCBI Taxonomy" id="582737"/>
    <lineage>
        <taxon>Eukaryota</taxon>
        <taxon>Viridiplantae</taxon>
        <taxon>Chlorophyta</taxon>
        <taxon>core chlorophytes</taxon>
        <taxon>Chlorodendrophyceae</taxon>
        <taxon>Chlorodendrales</taxon>
        <taxon>Chlorodendraceae</taxon>
        <taxon>Tetraselmis</taxon>
    </lineage>
</organism>
<protein>
    <recommendedName>
        <fullName evidence="2">DNA2/NAM7 helicase helicase domain-containing protein</fullName>
    </recommendedName>
</protein>
<evidence type="ECO:0000313" key="3">
    <source>
        <dbReference type="EMBL" id="JAC81003.1"/>
    </source>
</evidence>
<accession>A0A061S9S2</accession>
<dbReference type="PANTHER" id="PTHR10887">
    <property type="entry name" value="DNA2/NAM7 HELICASE FAMILY"/>
    <property type="match status" value="1"/>
</dbReference>
<dbReference type="PANTHER" id="PTHR10887:SF495">
    <property type="entry name" value="HELICASE SENATAXIN ISOFORM X1-RELATED"/>
    <property type="match status" value="1"/>
</dbReference>
<gene>
    <name evidence="3" type="ORF">TSPGSL018_8907</name>
</gene>
<proteinExistence type="predicted"/>
<dbReference type="EMBL" id="GBEZ01004196">
    <property type="protein sequence ID" value="JAC81003.1"/>
    <property type="molecule type" value="Transcribed_RNA"/>
</dbReference>
<sequence>MDGFRHTKGAATPVGDGKSSHSTPAAGGQENCQPDADHARGEGSGMHSDPLPASGEGKAAAGAPRDSGSDPCLNPDEMDVSDEDGDASESDFEVNEEQERLRQILDDSGDTSGDETEGFEGYACIWEEHSNGTTKVNERVNVSGWNWDMTLAERWEALTSALRWASAYVRELQGTAEPYLEEARQEQAAASARAFKCARVIGATVAGAAKRLESIRAAEPFAMVVEEACESMEPFLMSVIAVRSLRKLELAGDHYQLPAFVANCWYNLETTHPSIKTSLFERLVAAGEGSTMDSTGREAEPLVPCSVLDEQRRMRPFIADLTRGEYSGLVNITDHPLTMERGLCEG</sequence>
<feature type="region of interest" description="Disordered" evidence="1">
    <location>
        <begin position="1"/>
        <end position="99"/>
    </location>
</feature>
<evidence type="ECO:0000256" key="1">
    <source>
        <dbReference type="SAM" id="MobiDB-lite"/>
    </source>
</evidence>
<dbReference type="InterPro" id="IPR041677">
    <property type="entry name" value="DNA2/NAM7_AAA_11"/>
</dbReference>
<dbReference type="Pfam" id="PF13086">
    <property type="entry name" value="AAA_11"/>
    <property type="match status" value="1"/>
</dbReference>
<dbReference type="GO" id="GO:0004386">
    <property type="term" value="F:helicase activity"/>
    <property type="evidence" value="ECO:0007669"/>
    <property type="project" value="InterPro"/>
</dbReference>
<evidence type="ECO:0000259" key="2">
    <source>
        <dbReference type="Pfam" id="PF13086"/>
    </source>
</evidence>
<dbReference type="Gene3D" id="3.40.50.300">
    <property type="entry name" value="P-loop containing nucleotide triphosphate hydrolases"/>
    <property type="match status" value="1"/>
</dbReference>
<reference evidence="3" key="1">
    <citation type="submission" date="2014-05" db="EMBL/GenBank/DDBJ databases">
        <title>The transcriptome of the halophilic microalga Tetraselmis sp. GSL018 isolated from the Great Salt Lake, Utah.</title>
        <authorList>
            <person name="Jinkerson R.E."/>
            <person name="D'Adamo S."/>
            <person name="Posewitz M.C."/>
        </authorList>
    </citation>
    <scope>NUCLEOTIDE SEQUENCE</scope>
    <source>
        <strain evidence="3">GSL018</strain>
    </source>
</reference>
<feature type="compositionally biased region" description="Acidic residues" evidence="1">
    <location>
        <begin position="76"/>
        <end position="96"/>
    </location>
</feature>
<dbReference type="InterPro" id="IPR027417">
    <property type="entry name" value="P-loop_NTPase"/>
</dbReference>
<name>A0A061S9S2_9CHLO</name>